<dbReference type="Pfam" id="PF18766">
    <property type="entry name" value="SWI2_SNF2"/>
    <property type="match status" value="1"/>
</dbReference>
<dbReference type="InterPro" id="IPR001202">
    <property type="entry name" value="WW_dom"/>
</dbReference>
<dbReference type="CDD" id="cd00201">
    <property type="entry name" value="WW"/>
    <property type="match status" value="1"/>
</dbReference>
<dbReference type="InterPro" id="IPR055180">
    <property type="entry name" value="HsdR_RecA-like_helicase_dom_2"/>
</dbReference>
<feature type="domain" description="WW" evidence="2">
    <location>
        <begin position="4"/>
        <end position="38"/>
    </location>
</feature>
<feature type="domain" description="Helicase ATP-binding" evidence="3">
    <location>
        <begin position="140"/>
        <end position="349"/>
    </location>
</feature>
<name>A0A8T1WH44_9STRA</name>
<dbReference type="PROSITE" id="PS50020">
    <property type="entry name" value="WW_DOMAIN_2"/>
    <property type="match status" value="1"/>
</dbReference>
<dbReference type="Pfam" id="PF22679">
    <property type="entry name" value="T1R_D3-like"/>
    <property type="match status" value="1"/>
</dbReference>
<dbReference type="AlphaFoldDB" id="A0A8T1WH44"/>
<evidence type="ECO:0000313" key="5">
    <source>
        <dbReference type="Proteomes" id="UP000694044"/>
    </source>
</evidence>
<evidence type="ECO:0000313" key="4">
    <source>
        <dbReference type="EMBL" id="KAG7393137.1"/>
    </source>
</evidence>
<dbReference type="PANTHER" id="PTHR42927">
    <property type="entry name" value="HELICASE SUPERFAMILY 1 AND 2 DOMAIN-CONTAINING PROTEIN"/>
    <property type="match status" value="1"/>
</dbReference>
<evidence type="ECO:0000259" key="2">
    <source>
        <dbReference type="PROSITE" id="PS50020"/>
    </source>
</evidence>
<protein>
    <submittedName>
        <fullName evidence="4">Uncharacterized protein</fullName>
    </submittedName>
</protein>
<evidence type="ECO:0000259" key="3">
    <source>
        <dbReference type="PROSITE" id="PS51192"/>
    </source>
</evidence>
<dbReference type="Pfam" id="PF00397">
    <property type="entry name" value="WW"/>
    <property type="match status" value="1"/>
</dbReference>
<gene>
    <name evidence="4" type="ORF">PHYPSEUDO_012473</name>
</gene>
<dbReference type="Proteomes" id="UP000694044">
    <property type="component" value="Unassembled WGS sequence"/>
</dbReference>
<sequence length="811" mass="91380">MALTPLPPEWLVRVSRSKGRVYYHHTLTKKTQWLRPTPQDVTAADAKAATHDQPTPQEQQHEEEQRSNKRRKPYQAEETTVVEQHDPNARHSLVAASMRVGGSSVTRGTKRAVVFTPWPHQLTAVEKIITAMEARTVEDEEGSTRAERFLLQHSTGAGKTLTIAALTHQLLFVKDARALQFHTVVVMLDRVKLNEQVGDAVETYLRRNGVDEVFRAESIEHLAKLLDATAQTAQQSPQRVIITTTHKMGLLVRDDVLLTRLLHRNSTTKRRAGGKEEGEDEDDDRFQRVAIITDEAHRSHTASTRDAIEKVVKAGEGSHAQLTFVGFTATPNTDALELFGTETDNGFRHPFHCYPIAQATADSRIMNILDDYTCVRCEIETSVFPKPVEELLRTHRGARRRILDHASDDVAVLKAKALIMMTDFQAMKREHPKVKCMIVVRCRQDVVRYYKLITTFASKKKLGWNCYAAFSGSVALDAEAGINSKHVTEQTLNSRSVTLAISDIVIVCDKLDTGYNEPLLACMYVDRYLRASAHTVQLLSRLNRRHKHKPSVRVLDFANHAAQVRRAFADFWREARAPKSTDTVDEIAELKDLVTAIAVLCNYFPELCASPIDIEDPRTFVSERVLPLERDAFQQVMDALRGAVLAFKRLEQAGRDDFFECVSPFSYYLLYELKKEAESHLVAVEADAELSLDEVKTKMSARVQKYRRSFSGALYPQSLLDRVECGMKLSKTVSCILQFGELEQFEAFLLASSARNHKQTLDSSIATQVINASSRFSASSKLTKLTAEEQPQMSAQLAEMRDELAAFLQDN</sequence>
<comment type="caution">
    <text evidence="4">The sequence shown here is derived from an EMBL/GenBank/DDBJ whole genome shotgun (WGS) entry which is preliminary data.</text>
</comment>
<feature type="region of interest" description="Disordered" evidence="1">
    <location>
        <begin position="34"/>
        <end position="84"/>
    </location>
</feature>
<dbReference type="PROSITE" id="PS01159">
    <property type="entry name" value="WW_DOMAIN_1"/>
    <property type="match status" value="1"/>
</dbReference>
<proteinExistence type="predicted"/>
<evidence type="ECO:0000256" key="1">
    <source>
        <dbReference type="SAM" id="MobiDB-lite"/>
    </source>
</evidence>
<dbReference type="InterPro" id="IPR040980">
    <property type="entry name" value="SWI2_SNF2"/>
</dbReference>
<dbReference type="OrthoDB" id="2419400at2759"/>
<dbReference type="EMBL" id="JAGDFM010000006">
    <property type="protein sequence ID" value="KAG7393137.1"/>
    <property type="molecule type" value="Genomic_DNA"/>
</dbReference>
<organism evidence="4 5">
    <name type="scientific">Phytophthora pseudosyringae</name>
    <dbReference type="NCBI Taxonomy" id="221518"/>
    <lineage>
        <taxon>Eukaryota</taxon>
        <taxon>Sar</taxon>
        <taxon>Stramenopiles</taxon>
        <taxon>Oomycota</taxon>
        <taxon>Peronosporomycetes</taxon>
        <taxon>Peronosporales</taxon>
        <taxon>Peronosporaceae</taxon>
        <taxon>Phytophthora</taxon>
    </lineage>
</organism>
<dbReference type="SMART" id="SM00456">
    <property type="entry name" value="WW"/>
    <property type="match status" value="1"/>
</dbReference>
<accession>A0A8T1WH44</accession>
<dbReference type="PROSITE" id="PS51192">
    <property type="entry name" value="HELICASE_ATP_BIND_1"/>
    <property type="match status" value="1"/>
</dbReference>
<dbReference type="PANTHER" id="PTHR42927:SF1">
    <property type="entry name" value="HELICASE SUPERFAMILY 1 AND 2 DOMAIN-CONTAINING PROTEIN"/>
    <property type="match status" value="1"/>
</dbReference>
<reference evidence="4" key="1">
    <citation type="submission" date="2021-02" db="EMBL/GenBank/DDBJ databases">
        <authorList>
            <person name="Palmer J.M."/>
        </authorList>
    </citation>
    <scope>NUCLEOTIDE SEQUENCE</scope>
    <source>
        <strain evidence="4">SCRP734</strain>
    </source>
</reference>
<dbReference type="SMART" id="SM00487">
    <property type="entry name" value="DEXDc"/>
    <property type="match status" value="1"/>
</dbReference>
<keyword evidence="5" id="KW-1185">Reference proteome</keyword>
<dbReference type="InterPro" id="IPR014001">
    <property type="entry name" value="Helicase_ATP-bd"/>
</dbReference>